<protein>
    <submittedName>
        <fullName evidence="2">CoA-binding protein</fullName>
    </submittedName>
</protein>
<dbReference type="AlphaFoldDB" id="A0A2N5XQB4"/>
<name>A0A2N5XQB4_9HYPH</name>
<sequence>MDHSNYSDAYIKDILESVKTIALVGASDKEERASFRVMRFLLEKGYNVIPVNPGKAGGKIQGQTVAASLADINEPIDMVDVFRNSEAAGKVIDEAIAIGAKTVWMQLGVINEEAAQRAEDAGLKVVMDLCPKIEYPRLMNA</sequence>
<organism evidence="2 3">
    <name type="scientific">Cohaesibacter celericrescens</name>
    <dbReference type="NCBI Taxonomy" id="2067669"/>
    <lineage>
        <taxon>Bacteria</taxon>
        <taxon>Pseudomonadati</taxon>
        <taxon>Pseudomonadota</taxon>
        <taxon>Alphaproteobacteria</taxon>
        <taxon>Hyphomicrobiales</taxon>
        <taxon>Cohaesibacteraceae</taxon>
    </lineage>
</organism>
<keyword evidence="3" id="KW-1185">Reference proteome</keyword>
<dbReference type="InterPro" id="IPR036291">
    <property type="entry name" value="NAD(P)-bd_dom_sf"/>
</dbReference>
<feature type="domain" description="CoA-binding" evidence="1">
    <location>
        <begin position="15"/>
        <end position="109"/>
    </location>
</feature>
<dbReference type="EMBL" id="PKUQ01000022">
    <property type="protein sequence ID" value="PLW76696.1"/>
    <property type="molecule type" value="Genomic_DNA"/>
</dbReference>
<dbReference type="Proteomes" id="UP000234881">
    <property type="component" value="Unassembled WGS sequence"/>
</dbReference>
<evidence type="ECO:0000313" key="2">
    <source>
        <dbReference type="EMBL" id="PLW76696.1"/>
    </source>
</evidence>
<reference evidence="2 3" key="1">
    <citation type="submission" date="2018-01" db="EMBL/GenBank/DDBJ databases">
        <title>The draft genome sequence of Cohaesibacter sp. H1304.</title>
        <authorList>
            <person name="Wang N.-N."/>
            <person name="Du Z.-J."/>
        </authorList>
    </citation>
    <scope>NUCLEOTIDE SEQUENCE [LARGE SCALE GENOMIC DNA]</scope>
    <source>
        <strain evidence="2 3">H1304</strain>
    </source>
</reference>
<dbReference type="Pfam" id="PF13380">
    <property type="entry name" value="CoA_binding_2"/>
    <property type="match status" value="1"/>
</dbReference>
<dbReference type="PANTHER" id="PTHR33303">
    <property type="entry name" value="CYTOPLASMIC PROTEIN-RELATED"/>
    <property type="match status" value="1"/>
</dbReference>
<comment type="caution">
    <text evidence="2">The sequence shown here is derived from an EMBL/GenBank/DDBJ whole genome shotgun (WGS) entry which is preliminary data.</text>
</comment>
<proteinExistence type="predicted"/>
<dbReference type="RefSeq" id="WP_101533985.1">
    <property type="nucleotide sequence ID" value="NZ_JBFHIU010000084.1"/>
</dbReference>
<dbReference type="OrthoDB" id="9804695at2"/>
<evidence type="ECO:0000259" key="1">
    <source>
        <dbReference type="SMART" id="SM00881"/>
    </source>
</evidence>
<gene>
    <name evidence="2" type="ORF">C0081_11520</name>
</gene>
<dbReference type="SMART" id="SM00881">
    <property type="entry name" value="CoA_binding"/>
    <property type="match status" value="1"/>
</dbReference>
<dbReference type="PANTHER" id="PTHR33303:SF2">
    <property type="entry name" value="COA-BINDING DOMAIN-CONTAINING PROTEIN"/>
    <property type="match status" value="1"/>
</dbReference>
<dbReference type="Gene3D" id="3.40.50.720">
    <property type="entry name" value="NAD(P)-binding Rossmann-like Domain"/>
    <property type="match status" value="1"/>
</dbReference>
<accession>A0A2N5XQB4</accession>
<evidence type="ECO:0000313" key="3">
    <source>
        <dbReference type="Proteomes" id="UP000234881"/>
    </source>
</evidence>
<dbReference type="InterPro" id="IPR003781">
    <property type="entry name" value="CoA-bd"/>
</dbReference>
<dbReference type="SUPFAM" id="SSF51735">
    <property type="entry name" value="NAD(P)-binding Rossmann-fold domains"/>
    <property type="match status" value="1"/>
</dbReference>